<dbReference type="SUPFAM" id="SSF54427">
    <property type="entry name" value="NTF2-like"/>
    <property type="match status" value="1"/>
</dbReference>
<dbReference type="Proteomes" id="UP001556692">
    <property type="component" value="Unassembled WGS sequence"/>
</dbReference>
<sequence>MASGDAAARVAVQAQRRVDALKAADEGGLLDVLHEDLVHIHASGRFDTRQKLVDSVVQAKIVYRRIEASDVRIVEANALTTLRTGNLSTTVIVNGEEKLLETAFLETWIRSDDGKWRMIAWQATPRIVPPSEGGSVPLEKSN</sequence>
<dbReference type="RefSeq" id="WP_367955295.1">
    <property type="nucleotide sequence ID" value="NZ_JBDPGJ010000004.1"/>
</dbReference>
<proteinExistence type="predicted"/>
<dbReference type="Pfam" id="PF14534">
    <property type="entry name" value="DUF4440"/>
    <property type="match status" value="1"/>
</dbReference>
<accession>A0ABV3SKV3</accession>
<feature type="domain" description="DUF4440" evidence="1">
    <location>
        <begin position="15"/>
        <end position="118"/>
    </location>
</feature>
<evidence type="ECO:0000259" key="1">
    <source>
        <dbReference type="Pfam" id="PF14534"/>
    </source>
</evidence>
<name>A0ABV3SKV3_9HYPH</name>
<dbReference type="InterPro" id="IPR027843">
    <property type="entry name" value="DUF4440"/>
</dbReference>
<protein>
    <submittedName>
        <fullName evidence="2">Nuclear transport factor 2 family protein</fullName>
    </submittedName>
</protein>
<keyword evidence="3" id="KW-1185">Reference proteome</keyword>
<organism evidence="2 3">
    <name type="scientific">Aquibium pacificus</name>
    <dbReference type="NCBI Taxonomy" id="3153579"/>
    <lineage>
        <taxon>Bacteria</taxon>
        <taxon>Pseudomonadati</taxon>
        <taxon>Pseudomonadota</taxon>
        <taxon>Alphaproteobacteria</taxon>
        <taxon>Hyphomicrobiales</taxon>
        <taxon>Phyllobacteriaceae</taxon>
        <taxon>Aquibium</taxon>
    </lineage>
</organism>
<evidence type="ECO:0000313" key="3">
    <source>
        <dbReference type="Proteomes" id="UP001556692"/>
    </source>
</evidence>
<dbReference type="EMBL" id="JBDPGJ010000004">
    <property type="protein sequence ID" value="MEX0407414.1"/>
    <property type="molecule type" value="Genomic_DNA"/>
</dbReference>
<dbReference type="Gene3D" id="3.10.450.50">
    <property type="match status" value="1"/>
</dbReference>
<reference evidence="2 3" key="1">
    <citation type="submission" date="2024-05" db="EMBL/GenBank/DDBJ databases">
        <authorList>
            <person name="Jiang F."/>
        </authorList>
    </citation>
    <scope>NUCLEOTIDE SEQUENCE [LARGE SCALE GENOMIC DNA]</scope>
    <source>
        <strain evidence="2 3">LZ166</strain>
    </source>
</reference>
<evidence type="ECO:0000313" key="2">
    <source>
        <dbReference type="EMBL" id="MEX0407414.1"/>
    </source>
</evidence>
<gene>
    <name evidence="2" type="ORF">ABGN05_17280</name>
</gene>
<dbReference type="InterPro" id="IPR032710">
    <property type="entry name" value="NTF2-like_dom_sf"/>
</dbReference>
<comment type="caution">
    <text evidence="2">The sequence shown here is derived from an EMBL/GenBank/DDBJ whole genome shotgun (WGS) entry which is preliminary data.</text>
</comment>